<name>A0ABD5PSB0_9EURY</name>
<proteinExistence type="predicted"/>
<sequence length="565" mass="58355">MTTTLTTATDLSTIATTPLTAMPIGSESQLVIAPMLIVLLAAVGSLLLGRRPWGRIGVSVAGGVAYAIAVAAIDWYIILAPDAPGIATYQVGDWPAPFGITLVVDGLSAFMLTMVAILGIASLVFSTRVLPEIDRRSYYFPLFHFLALGVTGAFLTGDLFNLFVWFEVMLMASYIFVAYYGGPQHTRAAFWYVALNLLASAIFLLGVGGIYATTGTLNMAELARRVADPAAYGIDPGPIVGLLAMLLSVFAIKAGLVPFQFWIPTAYRSAPPQIAALLAGATKKVGIYAIIRLSFTVFADAQVAVSLDVPGTGIAVAGDSPLAFVGAALFVMAAASILVGGIGAVGRSSMEGVLAYSSIGQVGFIAIPVAIAATTANPTLRHVGIVAALVYALNHTLAKGLLFLAVGTVRSATGTSRLADLGGLAGRSPPLAIAFFVGSLALVGIPPLSGFFGKFLVFDAAARAESTTVLVLLLVGSLLTIAYVTRTWNRSFWGVRTGPVETASVDAVQVGVLVVLAAAIVAVGAGFEPVYEFADAAATAALDSEGYQEAVGEFVHEDEAGGGHE</sequence>
<comment type="caution">
    <text evidence="8">The sequence shown here is derived from an EMBL/GenBank/DDBJ whole genome shotgun (WGS) entry which is preliminary data.</text>
</comment>
<feature type="transmembrane region" description="Helical" evidence="6">
    <location>
        <begin position="430"/>
        <end position="448"/>
    </location>
</feature>
<comment type="subcellular location">
    <subcellularLocation>
        <location evidence="1">Cell membrane</location>
        <topology evidence="1">Multi-pass membrane protein</topology>
    </subcellularLocation>
</comment>
<dbReference type="RefSeq" id="WP_250139986.1">
    <property type="nucleotide sequence ID" value="NZ_JALIQP010000002.1"/>
</dbReference>
<gene>
    <name evidence="8" type="ORF">ACFO5R_15520</name>
</gene>
<dbReference type="GO" id="GO:0005886">
    <property type="term" value="C:plasma membrane"/>
    <property type="evidence" value="ECO:0007669"/>
    <property type="project" value="UniProtKB-SubCell"/>
</dbReference>
<evidence type="ECO:0000256" key="2">
    <source>
        <dbReference type="ARBA" id="ARBA00022475"/>
    </source>
</evidence>
<accession>A0ABD5PSB0</accession>
<feature type="transmembrane region" description="Helical" evidence="6">
    <location>
        <begin position="468"/>
        <end position="486"/>
    </location>
</feature>
<feature type="transmembrane region" description="Helical" evidence="6">
    <location>
        <begin position="285"/>
        <end position="304"/>
    </location>
</feature>
<evidence type="ECO:0000256" key="6">
    <source>
        <dbReference type="SAM" id="Phobius"/>
    </source>
</evidence>
<dbReference type="Pfam" id="PF00361">
    <property type="entry name" value="Proton_antipo_M"/>
    <property type="match status" value="2"/>
</dbReference>
<evidence type="ECO:0000256" key="3">
    <source>
        <dbReference type="ARBA" id="ARBA00022692"/>
    </source>
</evidence>
<reference evidence="8 9" key="1">
    <citation type="journal article" date="2019" name="Int. J. Syst. Evol. Microbiol.">
        <title>The Global Catalogue of Microorganisms (GCM) 10K type strain sequencing project: providing services to taxonomists for standard genome sequencing and annotation.</title>
        <authorList>
            <consortium name="The Broad Institute Genomics Platform"/>
            <consortium name="The Broad Institute Genome Sequencing Center for Infectious Disease"/>
            <person name="Wu L."/>
            <person name="Ma J."/>
        </authorList>
    </citation>
    <scope>NUCLEOTIDE SEQUENCE [LARGE SCALE GENOMIC DNA]</scope>
    <source>
        <strain evidence="8 9">WLHS5</strain>
    </source>
</reference>
<feature type="transmembrane region" description="Helical" evidence="6">
    <location>
        <begin position="162"/>
        <end position="182"/>
    </location>
</feature>
<keyword evidence="2" id="KW-1003">Cell membrane</keyword>
<feature type="transmembrane region" description="Helical" evidence="6">
    <location>
        <begin position="30"/>
        <end position="49"/>
    </location>
</feature>
<dbReference type="PANTHER" id="PTHR42703:SF1">
    <property type="entry name" value="NA(+)_H(+) ANTIPORTER SUBUNIT D1"/>
    <property type="match status" value="1"/>
</dbReference>
<dbReference type="InterPro" id="IPR003918">
    <property type="entry name" value="NADH_UbQ_OxRdtase"/>
</dbReference>
<feature type="domain" description="NADH:quinone oxidoreductase/Mrp antiporter transmembrane" evidence="7">
    <location>
        <begin position="157"/>
        <end position="298"/>
    </location>
</feature>
<dbReference type="Proteomes" id="UP001595898">
    <property type="component" value="Unassembled WGS sequence"/>
</dbReference>
<dbReference type="PRINTS" id="PR01437">
    <property type="entry name" value="NUOXDRDTASE4"/>
</dbReference>
<organism evidence="8 9">
    <name type="scientific">Halosolutus amylolyticus</name>
    <dbReference type="NCBI Taxonomy" id="2932267"/>
    <lineage>
        <taxon>Archaea</taxon>
        <taxon>Methanobacteriati</taxon>
        <taxon>Methanobacteriota</taxon>
        <taxon>Stenosarchaea group</taxon>
        <taxon>Halobacteria</taxon>
        <taxon>Halobacteriales</taxon>
        <taxon>Natrialbaceae</taxon>
        <taxon>Halosolutus</taxon>
    </lineage>
</organism>
<evidence type="ECO:0000256" key="1">
    <source>
        <dbReference type="ARBA" id="ARBA00004651"/>
    </source>
</evidence>
<dbReference type="PANTHER" id="PTHR42703">
    <property type="entry name" value="NADH DEHYDROGENASE"/>
    <property type="match status" value="1"/>
</dbReference>
<feature type="transmembrane region" description="Helical" evidence="6">
    <location>
        <begin position="324"/>
        <end position="346"/>
    </location>
</feature>
<dbReference type="EMBL" id="JBHSFA010000007">
    <property type="protein sequence ID" value="MFC4543338.1"/>
    <property type="molecule type" value="Genomic_DNA"/>
</dbReference>
<feature type="transmembrane region" description="Helical" evidence="6">
    <location>
        <begin position="385"/>
        <end position="409"/>
    </location>
</feature>
<keyword evidence="5 6" id="KW-0472">Membrane</keyword>
<feature type="transmembrane region" description="Helical" evidence="6">
    <location>
        <begin position="189"/>
        <end position="212"/>
    </location>
</feature>
<keyword evidence="9" id="KW-1185">Reference proteome</keyword>
<feature type="transmembrane region" description="Helical" evidence="6">
    <location>
        <begin position="507"/>
        <end position="527"/>
    </location>
</feature>
<feature type="transmembrane region" description="Helical" evidence="6">
    <location>
        <begin position="98"/>
        <end position="125"/>
    </location>
</feature>
<keyword evidence="4 6" id="KW-1133">Transmembrane helix</keyword>
<feature type="domain" description="NADH:quinone oxidoreductase/Mrp antiporter transmembrane" evidence="7">
    <location>
        <begin position="328"/>
        <end position="480"/>
    </location>
</feature>
<feature type="transmembrane region" description="Helical" evidence="6">
    <location>
        <begin position="137"/>
        <end position="156"/>
    </location>
</feature>
<feature type="transmembrane region" description="Helical" evidence="6">
    <location>
        <begin position="353"/>
        <end position="373"/>
    </location>
</feature>
<feature type="transmembrane region" description="Helical" evidence="6">
    <location>
        <begin position="56"/>
        <end position="78"/>
    </location>
</feature>
<dbReference type="AlphaFoldDB" id="A0ABD5PSB0"/>
<evidence type="ECO:0000256" key="5">
    <source>
        <dbReference type="ARBA" id="ARBA00023136"/>
    </source>
</evidence>
<evidence type="ECO:0000313" key="9">
    <source>
        <dbReference type="Proteomes" id="UP001595898"/>
    </source>
</evidence>
<evidence type="ECO:0000259" key="7">
    <source>
        <dbReference type="Pfam" id="PF00361"/>
    </source>
</evidence>
<evidence type="ECO:0000256" key="4">
    <source>
        <dbReference type="ARBA" id="ARBA00022989"/>
    </source>
</evidence>
<dbReference type="InterPro" id="IPR050586">
    <property type="entry name" value="CPA3_Na-H_Antiporter_D"/>
</dbReference>
<dbReference type="InterPro" id="IPR001750">
    <property type="entry name" value="ND/Mrp_TM"/>
</dbReference>
<keyword evidence="3 6" id="KW-0812">Transmembrane</keyword>
<evidence type="ECO:0000313" key="8">
    <source>
        <dbReference type="EMBL" id="MFC4543338.1"/>
    </source>
</evidence>
<protein>
    <submittedName>
        <fullName evidence="8">Complex I subunit 5 family protein</fullName>
    </submittedName>
</protein>
<feature type="transmembrane region" description="Helical" evidence="6">
    <location>
        <begin position="239"/>
        <end position="264"/>
    </location>
</feature>